<gene>
    <name evidence="1" type="ORF">AAAU72_06380</name>
</gene>
<comment type="caution">
    <text evidence="1">The sequence shown here is derived from an EMBL/GenBank/DDBJ whole genome shotgun (WGS) entry which is preliminary data.</text>
</comment>
<dbReference type="Proteomes" id="UP001439984">
    <property type="component" value="Unassembled WGS sequence"/>
</dbReference>
<organism evidence="1 2">
    <name type="scientific">Faecalibacterium longum</name>
    <dbReference type="NCBI Taxonomy" id="1851428"/>
    <lineage>
        <taxon>Bacteria</taxon>
        <taxon>Bacillati</taxon>
        <taxon>Bacillota</taxon>
        <taxon>Clostridia</taxon>
        <taxon>Eubacteriales</taxon>
        <taxon>Oscillospiraceae</taxon>
        <taxon>Faecalibacterium</taxon>
    </lineage>
</organism>
<proteinExistence type="predicted"/>
<name>A0ABV1IMP0_9FIRM</name>
<reference evidence="1 2" key="1">
    <citation type="submission" date="2024-04" db="EMBL/GenBank/DDBJ databases">
        <title>Human intestinal bacterial collection.</title>
        <authorList>
            <person name="Pauvert C."/>
            <person name="Hitch T.C.A."/>
            <person name="Clavel T."/>
        </authorList>
    </citation>
    <scope>NUCLEOTIDE SEQUENCE [LARGE SCALE GENOMIC DNA]</scope>
    <source>
        <strain evidence="1 2">CLA-AA-H236</strain>
    </source>
</reference>
<accession>A0ABV1IMP0</accession>
<dbReference type="EMBL" id="JBBNIB010000106">
    <property type="protein sequence ID" value="MEQ2687805.1"/>
    <property type="molecule type" value="Genomic_DNA"/>
</dbReference>
<keyword evidence="2" id="KW-1185">Reference proteome</keyword>
<evidence type="ECO:0000313" key="1">
    <source>
        <dbReference type="EMBL" id="MEQ2687805.1"/>
    </source>
</evidence>
<evidence type="ECO:0000313" key="2">
    <source>
        <dbReference type="Proteomes" id="UP001439984"/>
    </source>
</evidence>
<sequence length="132" mass="14120">MAKVKALLAKGLAELCSYMKKYTAALGDLASATADGLDEKQDITAAVSFTIPMTGWARDSTLTSYYYCDISIAGLRATDIVDVTPAPESYSVARTAGFITTESMAGKLRLRAKKAPTAAIKAQYRIINTVKN</sequence>
<protein>
    <submittedName>
        <fullName evidence="1">Uncharacterized protein</fullName>
    </submittedName>
</protein>
<dbReference type="RefSeq" id="WP_227623356.1">
    <property type="nucleotide sequence ID" value="NZ_JBBNIB010000106.1"/>
</dbReference>